<organism evidence="5 6">
    <name type="scientific">Saccoglossus kowalevskii</name>
    <name type="common">Acorn worm</name>
    <dbReference type="NCBI Taxonomy" id="10224"/>
    <lineage>
        <taxon>Eukaryota</taxon>
        <taxon>Metazoa</taxon>
        <taxon>Hemichordata</taxon>
        <taxon>Enteropneusta</taxon>
        <taxon>Harrimaniidae</taxon>
        <taxon>Saccoglossus</taxon>
    </lineage>
</organism>
<evidence type="ECO:0000259" key="4">
    <source>
        <dbReference type="Pfam" id="PF19272"/>
    </source>
</evidence>
<keyword evidence="3" id="KW-0812">Transmembrane</keyword>
<keyword evidence="5" id="KW-1185">Reference proteome</keyword>
<dbReference type="PANTHER" id="PTHR10340:SF57">
    <property type="entry name" value="METALLOPHOS DOMAIN-CONTAINING PROTEIN"/>
    <property type="match status" value="1"/>
</dbReference>
<evidence type="ECO:0000313" key="6">
    <source>
        <dbReference type="RefSeq" id="XP_006817125.1"/>
    </source>
</evidence>
<feature type="non-terminal residue" evidence="6">
    <location>
        <position position="1"/>
    </location>
</feature>
<keyword evidence="3" id="KW-0472">Membrane</keyword>
<feature type="transmembrane region" description="Helical" evidence="3">
    <location>
        <begin position="148"/>
        <end position="166"/>
    </location>
</feature>
<feature type="domain" description="Sphingomyelin phosphodiesterase C-terminal" evidence="4">
    <location>
        <begin position="3"/>
        <end position="138"/>
    </location>
</feature>
<keyword evidence="2" id="KW-0325">Glycoprotein</keyword>
<dbReference type="Pfam" id="PF19272">
    <property type="entry name" value="ASMase_C"/>
    <property type="match status" value="1"/>
</dbReference>
<protein>
    <submittedName>
        <fullName evidence="6">Acid sphingomyelinase-like phosphodiesterase 3b-like</fullName>
    </submittedName>
</protein>
<evidence type="ECO:0000256" key="3">
    <source>
        <dbReference type="SAM" id="Phobius"/>
    </source>
</evidence>
<dbReference type="RefSeq" id="XP_006817125.1">
    <property type="nucleotide sequence ID" value="XM_006817062.1"/>
</dbReference>
<keyword evidence="3" id="KW-1133">Transmembrane helix</keyword>
<keyword evidence="1" id="KW-0378">Hydrolase</keyword>
<accession>A0ABM0MAT4</accession>
<dbReference type="GeneID" id="102805425"/>
<evidence type="ECO:0000256" key="1">
    <source>
        <dbReference type="ARBA" id="ARBA00022801"/>
    </source>
</evidence>
<dbReference type="PANTHER" id="PTHR10340">
    <property type="entry name" value="SPHINGOMYELIN PHOSPHODIESTERASE"/>
    <property type="match status" value="1"/>
</dbReference>
<name>A0ABM0MAT4_SACKO</name>
<dbReference type="InterPro" id="IPR045473">
    <property type="entry name" value="ASM_C"/>
</dbReference>
<proteinExistence type="predicted"/>
<gene>
    <name evidence="6" type="primary">LOC102805425</name>
</gene>
<evidence type="ECO:0000256" key="2">
    <source>
        <dbReference type="ARBA" id="ARBA00023180"/>
    </source>
</evidence>
<reference evidence="6" key="1">
    <citation type="submission" date="2025-08" db="UniProtKB">
        <authorList>
            <consortium name="RefSeq"/>
        </authorList>
    </citation>
    <scope>IDENTIFICATION</scope>
    <source>
        <tissue evidence="6">Testes</tissue>
    </source>
</reference>
<sequence>MAINSMFLTPAVTPWNTTLPGVGPNNPAIRLYEYNKDNFAIKDIKQYFLDLSQSGTPTWKMEYSATAGYGIPDVTTASLQGLVDSFWDQTSDKFDKYYLYNSVSYDKKKCDSVCRKVQLCAITNVDFDDYAVCISEYTSGVQRYTGSALTYMVILICLNVIMHSYIL</sequence>
<dbReference type="Proteomes" id="UP000694865">
    <property type="component" value="Unplaced"/>
</dbReference>
<evidence type="ECO:0000313" key="5">
    <source>
        <dbReference type="Proteomes" id="UP000694865"/>
    </source>
</evidence>